<proteinExistence type="predicted"/>
<keyword evidence="9" id="KW-1185">Reference proteome</keyword>
<evidence type="ECO:0000259" key="7">
    <source>
        <dbReference type="PROSITE" id="PS50110"/>
    </source>
</evidence>
<dbReference type="GO" id="GO:0003677">
    <property type="term" value="F:DNA binding"/>
    <property type="evidence" value="ECO:0007669"/>
    <property type="project" value="UniProtKB-KW"/>
</dbReference>
<evidence type="ECO:0000256" key="3">
    <source>
        <dbReference type="ARBA" id="ARBA00023125"/>
    </source>
</evidence>
<dbReference type="InterPro" id="IPR036388">
    <property type="entry name" value="WH-like_DNA-bd_sf"/>
</dbReference>
<dbReference type="InterPro" id="IPR000792">
    <property type="entry name" value="Tscrpt_reg_LuxR_C"/>
</dbReference>
<dbReference type="RefSeq" id="WP_026817515.1">
    <property type="nucleotide sequence ID" value="NZ_AUFF01000011.1"/>
</dbReference>
<dbReference type="InterPro" id="IPR001789">
    <property type="entry name" value="Sig_transdc_resp-reg_receiver"/>
</dbReference>
<dbReference type="CDD" id="cd06170">
    <property type="entry name" value="LuxR_C_like"/>
    <property type="match status" value="1"/>
</dbReference>
<keyword evidence="3" id="KW-0238">DNA-binding</keyword>
<dbReference type="PROSITE" id="PS00622">
    <property type="entry name" value="HTH_LUXR_1"/>
    <property type="match status" value="1"/>
</dbReference>
<evidence type="ECO:0000256" key="2">
    <source>
        <dbReference type="ARBA" id="ARBA00023015"/>
    </source>
</evidence>
<evidence type="ECO:0008006" key="10">
    <source>
        <dbReference type="Google" id="ProtNLM"/>
    </source>
</evidence>
<dbReference type="GO" id="GO:0006355">
    <property type="term" value="P:regulation of DNA-templated transcription"/>
    <property type="evidence" value="ECO:0007669"/>
    <property type="project" value="InterPro"/>
</dbReference>
<dbReference type="CDD" id="cd17535">
    <property type="entry name" value="REC_NarL-like"/>
    <property type="match status" value="1"/>
</dbReference>
<sequence length="226" mass="23689">MDGLPVALTPALIVEDEPATQRRLAELLTEVAGASIDIVFAGSLAEARARLDDLDFALALVDIGLPDGDGRELIAWLHAERPHTTSVVISAWGQDQTVLAALRAGATGYLLKERDDVELAVSLRSVARGGAPIDPALARGILALVTAPASGSRPSGEDRPGAPSLSAREMEVLTLVARGYSNREIAGLVGLSPLTVEGYCKSIYRKLAVGSRTAAVHEARQLGLLQ</sequence>
<evidence type="ECO:0000256" key="1">
    <source>
        <dbReference type="ARBA" id="ARBA00022553"/>
    </source>
</evidence>
<evidence type="ECO:0000256" key="5">
    <source>
        <dbReference type="PROSITE-ProRule" id="PRU00169"/>
    </source>
</evidence>
<dbReference type="GO" id="GO:0000160">
    <property type="term" value="P:phosphorelay signal transduction system"/>
    <property type="evidence" value="ECO:0007669"/>
    <property type="project" value="InterPro"/>
</dbReference>
<dbReference type="Proteomes" id="UP000029391">
    <property type="component" value="Unassembled WGS sequence"/>
</dbReference>
<evidence type="ECO:0000313" key="8">
    <source>
        <dbReference type="EMBL" id="KFN48833.1"/>
    </source>
</evidence>
<dbReference type="eggNOG" id="COG2197">
    <property type="taxonomic scope" value="Bacteria"/>
</dbReference>
<evidence type="ECO:0000256" key="4">
    <source>
        <dbReference type="ARBA" id="ARBA00023163"/>
    </source>
</evidence>
<dbReference type="Gene3D" id="1.10.10.10">
    <property type="entry name" value="Winged helix-like DNA-binding domain superfamily/Winged helix DNA-binding domain"/>
    <property type="match status" value="1"/>
</dbReference>
<accession>A0A091B850</accession>
<feature type="domain" description="Response regulatory" evidence="7">
    <location>
        <begin position="10"/>
        <end position="127"/>
    </location>
</feature>
<comment type="caution">
    <text evidence="8">The sequence shown here is derived from an EMBL/GenBank/DDBJ whole genome shotgun (WGS) entry which is preliminary data.</text>
</comment>
<dbReference type="PANTHER" id="PTHR43214">
    <property type="entry name" value="TWO-COMPONENT RESPONSE REGULATOR"/>
    <property type="match status" value="1"/>
</dbReference>
<dbReference type="PROSITE" id="PS50043">
    <property type="entry name" value="HTH_LUXR_2"/>
    <property type="match status" value="1"/>
</dbReference>
<dbReference type="PRINTS" id="PR00038">
    <property type="entry name" value="HTHLUXR"/>
</dbReference>
<keyword evidence="4" id="KW-0804">Transcription</keyword>
<keyword evidence="1 5" id="KW-0597">Phosphoprotein</keyword>
<dbReference type="InterPro" id="IPR058245">
    <property type="entry name" value="NreC/VraR/RcsB-like_REC"/>
</dbReference>
<evidence type="ECO:0000259" key="6">
    <source>
        <dbReference type="PROSITE" id="PS50043"/>
    </source>
</evidence>
<evidence type="ECO:0000313" key="9">
    <source>
        <dbReference type="Proteomes" id="UP000029391"/>
    </source>
</evidence>
<dbReference type="Pfam" id="PF00196">
    <property type="entry name" value="GerE"/>
    <property type="match status" value="1"/>
</dbReference>
<dbReference type="SUPFAM" id="SSF52172">
    <property type="entry name" value="CheY-like"/>
    <property type="match status" value="1"/>
</dbReference>
<dbReference type="EMBL" id="AWXU01000048">
    <property type="protein sequence ID" value="KFN48833.1"/>
    <property type="molecule type" value="Genomic_DNA"/>
</dbReference>
<feature type="modified residue" description="4-aspartylphosphate" evidence="5">
    <location>
        <position position="62"/>
    </location>
</feature>
<organism evidence="8 9">
    <name type="scientific">Arenimonas composti TR7-09 = DSM 18010</name>
    <dbReference type="NCBI Taxonomy" id="1121013"/>
    <lineage>
        <taxon>Bacteria</taxon>
        <taxon>Pseudomonadati</taxon>
        <taxon>Pseudomonadota</taxon>
        <taxon>Gammaproteobacteria</taxon>
        <taxon>Lysobacterales</taxon>
        <taxon>Lysobacteraceae</taxon>
        <taxon>Arenimonas</taxon>
    </lineage>
</organism>
<reference evidence="8 9" key="1">
    <citation type="submission" date="2013-09" db="EMBL/GenBank/DDBJ databases">
        <title>Genome sequencing of Arenimonas composti.</title>
        <authorList>
            <person name="Chen F."/>
            <person name="Wang G."/>
        </authorList>
    </citation>
    <scope>NUCLEOTIDE SEQUENCE [LARGE SCALE GENOMIC DNA]</scope>
    <source>
        <strain evidence="8 9">TR7-09</strain>
    </source>
</reference>
<dbReference type="PANTHER" id="PTHR43214:SF41">
    <property type="entry name" value="NITRATE_NITRITE RESPONSE REGULATOR PROTEIN NARP"/>
    <property type="match status" value="1"/>
</dbReference>
<protein>
    <recommendedName>
        <fullName evidence="10">LuxR family transcriptional regulator</fullName>
    </recommendedName>
</protein>
<dbReference type="OrthoDB" id="9796655at2"/>
<keyword evidence="2" id="KW-0805">Transcription regulation</keyword>
<dbReference type="Gene3D" id="3.40.50.2300">
    <property type="match status" value="1"/>
</dbReference>
<dbReference type="InterPro" id="IPR039420">
    <property type="entry name" value="WalR-like"/>
</dbReference>
<dbReference type="SMART" id="SM00448">
    <property type="entry name" value="REC"/>
    <property type="match status" value="1"/>
</dbReference>
<name>A0A091B850_9GAMM</name>
<dbReference type="InterPro" id="IPR011006">
    <property type="entry name" value="CheY-like_superfamily"/>
</dbReference>
<dbReference type="SMART" id="SM00421">
    <property type="entry name" value="HTH_LUXR"/>
    <property type="match status" value="1"/>
</dbReference>
<feature type="domain" description="HTH luxR-type" evidence="6">
    <location>
        <begin position="158"/>
        <end position="223"/>
    </location>
</feature>
<dbReference type="Pfam" id="PF00072">
    <property type="entry name" value="Response_reg"/>
    <property type="match status" value="1"/>
</dbReference>
<dbReference type="PROSITE" id="PS50110">
    <property type="entry name" value="RESPONSE_REGULATORY"/>
    <property type="match status" value="1"/>
</dbReference>
<dbReference type="AlphaFoldDB" id="A0A091B850"/>
<dbReference type="STRING" id="1121013.GCA_000426365_02612"/>
<gene>
    <name evidence="8" type="ORF">P873_13555</name>
</gene>